<dbReference type="GO" id="GO:0043335">
    <property type="term" value="P:protein unfolding"/>
    <property type="evidence" value="ECO:0007669"/>
    <property type="project" value="TreeGrafter"/>
</dbReference>
<dbReference type="InterPro" id="IPR008881">
    <property type="entry name" value="Trigger_fac_ribosome-bd_bac"/>
</dbReference>
<dbReference type="GO" id="GO:0043022">
    <property type="term" value="F:ribosome binding"/>
    <property type="evidence" value="ECO:0007669"/>
    <property type="project" value="TreeGrafter"/>
</dbReference>
<comment type="caution">
    <text evidence="2">The sequence shown here is derived from an EMBL/GenBank/DDBJ whole genome shotgun (WGS) entry which is preliminary data.</text>
</comment>
<dbReference type="SUPFAM" id="SSF102735">
    <property type="entry name" value="Trigger factor ribosome-binding domain"/>
    <property type="match status" value="1"/>
</dbReference>
<dbReference type="RefSeq" id="WP_009194868.1">
    <property type="nucleotide sequence ID" value="NZ_AODQ01000027.1"/>
</dbReference>
<dbReference type="EC" id="5.2.1.8" evidence="2"/>
<protein>
    <submittedName>
        <fullName evidence="2">Trigger factor</fullName>
        <ecNumber evidence="2">5.2.1.8</ecNumber>
    </submittedName>
</protein>
<dbReference type="OrthoDB" id="9767721at2"/>
<dbReference type="GO" id="GO:0003755">
    <property type="term" value="F:peptidyl-prolyl cis-trans isomerase activity"/>
    <property type="evidence" value="ECO:0007669"/>
    <property type="project" value="UniProtKB-EC"/>
</dbReference>
<dbReference type="Proteomes" id="UP000011910">
    <property type="component" value="Unassembled WGS sequence"/>
</dbReference>
<dbReference type="Gene3D" id="3.30.70.1050">
    <property type="entry name" value="Trigger factor ribosome-binding domain"/>
    <property type="match status" value="1"/>
</dbReference>
<dbReference type="AlphaFoldDB" id="M7NNS3"/>
<reference evidence="2 3" key="1">
    <citation type="journal article" date="2013" name="Genome Announc.">
        <title>Draft Genome Sequence of Cesiribacter andamanensis Strain AMV16T, Isolated from a Soil Sample from a Mud Volcano in the Andaman Islands, India.</title>
        <authorList>
            <person name="Shivaji S."/>
            <person name="Ara S."/>
            <person name="Begum Z."/>
            <person name="Srinivas T.N."/>
            <person name="Singh A."/>
            <person name="Kumar Pinnaka A."/>
        </authorList>
    </citation>
    <scope>NUCLEOTIDE SEQUENCE [LARGE SCALE GENOMIC DNA]</scope>
    <source>
        <strain evidence="2 3">AMV16</strain>
    </source>
</reference>
<feature type="domain" description="Trigger factor ribosome-binding bacterial" evidence="1">
    <location>
        <begin position="1"/>
        <end position="148"/>
    </location>
</feature>
<sequence length="444" mass="50781">MDIQLDKKNPTEASIKITLSEADYQPKVEEKIREYRKKAQIKGFRPGKVPDSLIRKMYGKSILVDEVNQLLSSSLQNYIRENKINVLGEPLPRREDAASIDWDSKQDLSFTFDVGMAGDFEVKLDDLTIERPSVAVDDALLEETLDNLRKQFGQMTNPEGPAQEGDMFYGELKAEEGEFKHNGLLSPEDLTAETQKLFKGLKAGDSVSFDIKEAFANPSALATATGLNPEEADKLEGDFTFTVEKLNRREPAELNQELFDKIFGPGVVSSEEEFRIKVRETVQENYDREATRLANARIREALLSRTDIALPDDFLKRWLKATNEKITDKELEDEYPIFATDLRWSLIQNRIADTQEIKVDPKDVMEDVKDGIRQQFRQYGMGDEIEETLDSYATNYLQDKDGQNYMRVYNKLRSDKVLEAVRQKATLSENTVTAEEFRKQAQVN</sequence>
<dbReference type="PATRIC" id="fig|1279009.4.peg.1487"/>
<dbReference type="SUPFAM" id="SSF109998">
    <property type="entry name" value="Triger factor/SurA peptide-binding domain-like"/>
    <property type="match status" value="1"/>
</dbReference>
<gene>
    <name evidence="2" type="primary">tig</name>
    <name evidence="2" type="ORF">ADICEAN_01468</name>
</gene>
<dbReference type="EMBL" id="AODQ01000027">
    <property type="protein sequence ID" value="EMR03365.1"/>
    <property type="molecule type" value="Genomic_DNA"/>
</dbReference>
<evidence type="ECO:0000313" key="2">
    <source>
        <dbReference type="EMBL" id="EMR03365.1"/>
    </source>
</evidence>
<dbReference type="InterPro" id="IPR037041">
    <property type="entry name" value="Trigger_fac_C_sf"/>
</dbReference>
<evidence type="ECO:0000259" key="1">
    <source>
        <dbReference type="Pfam" id="PF05697"/>
    </source>
</evidence>
<dbReference type="InterPro" id="IPR036611">
    <property type="entry name" value="Trigger_fac_ribosome-bd_sf"/>
</dbReference>
<dbReference type="PIRSF" id="PIRSF003095">
    <property type="entry name" value="Trigger_factor"/>
    <property type="match status" value="1"/>
</dbReference>
<proteinExistence type="predicted"/>
<dbReference type="InterPro" id="IPR005215">
    <property type="entry name" value="Trig_fac"/>
</dbReference>
<dbReference type="InterPro" id="IPR027304">
    <property type="entry name" value="Trigger_fact/SurA_dom_sf"/>
</dbReference>
<dbReference type="eggNOG" id="COG0544">
    <property type="taxonomic scope" value="Bacteria"/>
</dbReference>
<dbReference type="GO" id="GO:0044183">
    <property type="term" value="F:protein folding chaperone"/>
    <property type="evidence" value="ECO:0007669"/>
    <property type="project" value="TreeGrafter"/>
</dbReference>
<evidence type="ECO:0000313" key="3">
    <source>
        <dbReference type="Proteomes" id="UP000011910"/>
    </source>
</evidence>
<dbReference type="Pfam" id="PF05697">
    <property type="entry name" value="Trigger_N"/>
    <property type="match status" value="1"/>
</dbReference>
<name>M7NNS3_9BACT</name>
<dbReference type="GO" id="GO:0015031">
    <property type="term" value="P:protein transport"/>
    <property type="evidence" value="ECO:0007669"/>
    <property type="project" value="InterPro"/>
</dbReference>
<keyword evidence="2" id="KW-0413">Isomerase</keyword>
<accession>M7NNS3</accession>
<dbReference type="Gene3D" id="1.10.3120.10">
    <property type="entry name" value="Trigger factor, C-terminal domain"/>
    <property type="match status" value="1"/>
</dbReference>
<dbReference type="NCBIfam" id="TIGR00115">
    <property type="entry name" value="tig"/>
    <property type="match status" value="1"/>
</dbReference>
<dbReference type="STRING" id="1279009.ADICEAN_01468"/>
<dbReference type="PANTHER" id="PTHR30560">
    <property type="entry name" value="TRIGGER FACTOR CHAPERONE AND PEPTIDYL-PROLYL CIS/TRANS ISOMERASE"/>
    <property type="match status" value="1"/>
</dbReference>
<dbReference type="PANTHER" id="PTHR30560:SF3">
    <property type="entry name" value="TRIGGER FACTOR-LIKE PROTEIN TIG, CHLOROPLASTIC"/>
    <property type="match status" value="1"/>
</dbReference>
<keyword evidence="3" id="KW-1185">Reference proteome</keyword>
<organism evidence="2 3">
    <name type="scientific">Cesiribacter andamanensis AMV16</name>
    <dbReference type="NCBI Taxonomy" id="1279009"/>
    <lineage>
        <taxon>Bacteria</taxon>
        <taxon>Pseudomonadati</taxon>
        <taxon>Bacteroidota</taxon>
        <taxon>Cytophagia</taxon>
        <taxon>Cytophagales</taxon>
        <taxon>Cesiribacteraceae</taxon>
        <taxon>Cesiribacter</taxon>
    </lineage>
</organism>
<dbReference type="GO" id="GO:0051083">
    <property type="term" value="P:'de novo' cotranslational protein folding"/>
    <property type="evidence" value="ECO:0007669"/>
    <property type="project" value="TreeGrafter"/>
</dbReference>